<dbReference type="Proteomes" id="UP000008672">
    <property type="component" value="Unassembled WGS sequence"/>
</dbReference>
<dbReference type="GO" id="GO:0003676">
    <property type="term" value="F:nucleic acid binding"/>
    <property type="evidence" value="ECO:0007669"/>
    <property type="project" value="InterPro"/>
</dbReference>
<name>H2ZTA9_LATCH</name>
<dbReference type="FunFam" id="3.30.420.10:FF:000032">
    <property type="entry name" value="Retrovirus-related Pol polyprotein from transposon 297-like Protein"/>
    <property type="match status" value="1"/>
</dbReference>
<dbReference type="InParanoid" id="H2ZTA9"/>
<dbReference type="PANTHER" id="PTHR37984">
    <property type="entry name" value="PROTEIN CBG26694"/>
    <property type="match status" value="1"/>
</dbReference>
<reference evidence="3" key="2">
    <citation type="submission" date="2025-08" db="UniProtKB">
        <authorList>
            <consortium name="Ensembl"/>
        </authorList>
    </citation>
    <scope>IDENTIFICATION</scope>
</reference>
<dbReference type="Ensembl" id="ENSLACT00000000633.1">
    <property type="protein sequence ID" value="ENSLACP00000000630.1"/>
    <property type="gene ID" value="ENSLACG00000000561.1"/>
</dbReference>
<keyword evidence="4" id="KW-1185">Reference proteome</keyword>
<dbReference type="InterPro" id="IPR041588">
    <property type="entry name" value="Integrase_H2C2"/>
</dbReference>
<dbReference type="eggNOG" id="KOG0017">
    <property type="taxonomic scope" value="Eukaryota"/>
</dbReference>
<sequence length="218" mass="24907">HDDAGHQGIPRTLHLARQRFFWVGLERDISDYVHTCSRCVVAKTAEPADRAPLESIRTSAPLELVCFDFWSAEGNKKKNVDVLVVTDHFTKLAHAFPCTGQTFHQVAKKLWDKFLSIYGFPQRIHSDRGAYFESKLLKDLQVIAGIEKSHTTPYHPSGSGCVERFNRTLDNMLRTLPPLAKHKWPQMLYTLTFVYNCTIHETTGFAPFYLMFGRLPPA</sequence>
<dbReference type="Gene3D" id="1.10.340.70">
    <property type="match status" value="1"/>
</dbReference>
<evidence type="ECO:0000256" key="1">
    <source>
        <dbReference type="ARBA" id="ARBA00039658"/>
    </source>
</evidence>
<dbReference type="Pfam" id="PF17921">
    <property type="entry name" value="Integrase_H2C2"/>
    <property type="match status" value="1"/>
</dbReference>
<dbReference type="OMA" id="NNREWNE"/>
<reference evidence="4" key="1">
    <citation type="submission" date="2011-08" db="EMBL/GenBank/DDBJ databases">
        <title>The draft genome of Latimeria chalumnae.</title>
        <authorList>
            <person name="Di Palma F."/>
            <person name="Alfoldi J."/>
            <person name="Johnson J."/>
            <person name="Berlin A."/>
            <person name="Gnerre S."/>
            <person name="Jaffe D."/>
            <person name="MacCallum I."/>
            <person name="Young S."/>
            <person name="Walker B.J."/>
            <person name="Lander E."/>
            <person name="Lindblad-Toh K."/>
        </authorList>
    </citation>
    <scope>NUCLEOTIDE SEQUENCE [LARGE SCALE GENOMIC DNA]</scope>
    <source>
        <strain evidence="4">Wild caught</strain>
    </source>
</reference>
<protein>
    <recommendedName>
        <fullName evidence="1">Gypsy retrotransposon integrase-like protein 1</fullName>
    </recommendedName>
</protein>
<reference evidence="3" key="3">
    <citation type="submission" date="2025-09" db="UniProtKB">
        <authorList>
            <consortium name="Ensembl"/>
        </authorList>
    </citation>
    <scope>IDENTIFICATION</scope>
</reference>
<dbReference type="Pfam" id="PF00665">
    <property type="entry name" value="rve"/>
    <property type="match status" value="1"/>
</dbReference>
<dbReference type="GO" id="GO:0015074">
    <property type="term" value="P:DNA integration"/>
    <property type="evidence" value="ECO:0007669"/>
    <property type="project" value="InterPro"/>
</dbReference>
<dbReference type="GeneTree" id="ENSGT01000000214408"/>
<organism evidence="3 4">
    <name type="scientific">Latimeria chalumnae</name>
    <name type="common">Coelacanth</name>
    <dbReference type="NCBI Taxonomy" id="7897"/>
    <lineage>
        <taxon>Eukaryota</taxon>
        <taxon>Metazoa</taxon>
        <taxon>Chordata</taxon>
        <taxon>Craniata</taxon>
        <taxon>Vertebrata</taxon>
        <taxon>Euteleostomi</taxon>
        <taxon>Coelacanthiformes</taxon>
        <taxon>Coelacanthidae</taxon>
        <taxon>Latimeria</taxon>
    </lineage>
</organism>
<evidence type="ECO:0000313" key="4">
    <source>
        <dbReference type="Proteomes" id="UP000008672"/>
    </source>
</evidence>
<dbReference type="HOGENOM" id="CLU_000384_6_5_1"/>
<dbReference type="Gene3D" id="3.30.420.10">
    <property type="entry name" value="Ribonuclease H-like superfamily/Ribonuclease H"/>
    <property type="match status" value="1"/>
</dbReference>
<dbReference type="InterPro" id="IPR012337">
    <property type="entry name" value="RNaseH-like_sf"/>
</dbReference>
<evidence type="ECO:0000259" key="2">
    <source>
        <dbReference type="PROSITE" id="PS50994"/>
    </source>
</evidence>
<dbReference type="STRING" id="7897.ENSLACP00000000630"/>
<proteinExistence type="predicted"/>
<dbReference type="PROSITE" id="PS50994">
    <property type="entry name" value="INTEGRASE"/>
    <property type="match status" value="1"/>
</dbReference>
<dbReference type="AlphaFoldDB" id="H2ZTA9"/>
<dbReference type="SUPFAM" id="SSF53098">
    <property type="entry name" value="Ribonuclease H-like"/>
    <property type="match status" value="1"/>
</dbReference>
<feature type="domain" description="Integrase catalytic" evidence="2">
    <location>
        <begin position="57"/>
        <end position="215"/>
    </location>
</feature>
<accession>H2ZTA9</accession>
<dbReference type="InterPro" id="IPR036397">
    <property type="entry name" value="RNaseH_sf"/>
</dbReference>
<dbReference type="PANTHER" id="PTHR37984:SF15">
    <property type="entry name" value="INTEGRASE CATALYTIC DOMAIN-CONTAINING PROTEIN"/>
    <property type="match status" value="1"/>
</dbReference>
<dbReference type="InterPro" id="IPR050951">
    <property type="entry name" value="Retrovirus_Pol_polyprotein"/>
</dbReference>
<dbReference type="InterPro" id="IPR001584">
    <property type="entry name" value="Integrase_cat-core"/>
</dbReference>
<evidence type="ECO:0000313" key="3">
    <source>
        <dbReference type="Ensembl" id="ENSLACP00000000630.1"/>
    </source>
</evidence>
<dbReference type="EMBL" id="AFYH01243802">
    <property type="status" value="NOT_ANNOTATED_CDS"/>
    <property type="molecule type" value="Genomic_DNA"/>
</dbReference>